<feature type="domain" description="Cation/H+ exchanger transmembrane" evidence="13">
    <location>
        <begin position="14"/>
        <end position="408"/>
    </location>
</feature>
<accession>A9KDP6</accession>
<evidence type="ECO:0000256" key="12">
    <source>
        <dbReference type="SAM" id="Phobius"/>
    </source>
</evidence>
<evidence type="ECO:0000256" key="11">
    <source>
        <dbReference type="ARBA" id="ARBA00023201"/>
    </source>
</evidence>
<feature type="transmembrane region" description="Helical" evidence="12">
    <location>
        <begin position="166"/>
        <end position="188"/>
    </location>
</feature>
<keyword evidence="4" id="KW-0050">Antiport</keyword>
<feature type="transmembrane region" description="Helical" evidence="12">
    <location>
        <begin position="6"/>
        <end position="24"/>
    </location>
</feature>
<name>A9KDP6_COXBN</name>
<evidence type="ECO:0000313" key="14">
    <source>
        <dbReference type="EMBL" id="ABS76903.1"/>
    </source>
</evidence>
<comment type="similarity">
    <text evidence="2">Belongs to the monovalent cation:proton antiporter 1 (CPA1) transporter (TC 2.A.36) family.</text>
</comment>
<keyword evidence="8" id="KW-0915">Sodium</keyword>
<feature type="transmembrane region" description="Helical" evidence="12">
    <location>
        <begin position="384"/>
        <end position="404"/>
    </location>
</feature>
<evidence type="ECO:0000256" key="7">
    <source>
        <dbReference type="ARBA" id="ARBA00022989"/>
    </source>
</evidence>
<dbReference type="RefSeq" id="WP_010958319.1">
    <property type="nucleotide sequence ID" value="NC_009727.1"/>
</dbReference>
<feature type="transmembrane region" description="Helical" evidence="12">
    <location>
        <begin position="200"/>
        <end position="220"/>
    </location>
</feature>
<evidence type="ECO:0000256" key="6">
    <source>
        <dbReference type="ARBA" id="ARBA00022692"/>
    </source>
</evidence>
<reference evidence="14 15" key="1">
    <citation type="journal article" date="2009" name="Infect. Immun.">
        <title>Comparative genomics reveal extensive transposon-mediated genomic plasticity and diversity among potential effector proteins within the genus Coxiella.</title>
        <authorList>
            <person name="Beare P.A."/>
            <person name="Unsworth N."/>
            <person name="Andoh M."/>
            <person name="Voth D.E."/>
            <person name="Omsland A."/>
            <person name="Gilk S.D."/>
            <person name="Williams K.P."/>
            <person name="Sobral B.W."/>
            <person name="Kupko J.J.III."/>
            <person name="Porcella S.F."/>
            <person name="Samuel J.E."/>
            <person name="Heinzen R.A."/>
        </authorList>
    </citation>
    <scope>NUCLEOTIDE SEQUENCE [LARGE SCALE GENOMIC DNA]</scope>
    <source>
        <strain evidence="14 15">Dugway 5J108-111</strain>
    </source>
</reference>
<dbReference type="GO" id="GO:0015386">
    <property type="term" value="F:potassium:proton antiporter activity"/>
    <property type="evidence" value="ECO:0007669"/>
    <property type="project" value="TreeGrafter"/>
</dbReference>
<keyword evidence="10 12" id="KW-0472">Membrane</keyword>
<feature type="transmembrane region" description="Helical" evidence="12">
    <location>
        <begin position="293"/>
        <end position="313"/>
    </location>
</feature>
<evidence type="ECO:0000256" key="2">
    <source>
        <dbReference type="ARBA" id="ARBA00007367"/>
    </source>
</evidence>
<dbReference type="InterPro" id="IPR006153">
    <property type="entry name" value="Cation/H_exchanger_TM"/>
</dbReference>
<feature type="transmembrane region" description="Helical" evidence="12">
    <location>
        <begin position="131"/>
        <end position="154"/>
    </location>
</feature>
<evidence type="ECO:0000256" key="9">
    <source>
        <dbReference type="ARBA" id="ARBA00023065"/>
    </source>
</evidence>
<keyword evidence="7 12" id="KW-1133">Transmembrane helix</keyword>
<evidence type="ECO:0000256" key="3">
    <source>
        <dbReference type="ARBA" id="ARBA00022448"/>
    </source>
</evidence>
<keyword evidence="9" id="KW-0406">Ion transport</keyword>
<dbReference type="HOGENOM" id="CLU_005912_8_1_6"/>
<dbReference type="Pfam" id="PF00999">
    <property type="entry name" value="Na_H_Exchanger"/>
    <property type="match status" value="1"/>
</dbReference>
<organism evidence="14 15">
    <name type="scientific">Coxiella burnetii (strain Dugway 5J108-111)</name>
    <dbReference type="NCBI Taxonomy" id="434922"/>
    <lineage>
        <taxon>Bacteria</taxon>
        <taxon>Pseudomonadati</taxon>
        <taxon>Pseudomonadota</taxon>
        <taxon>Gammaproteobacteria</taxon>
        <taxon>Legionellales</taxon>
        <taxon>Coxiellaceae</taxon>
        <taxon>Coxiella</taxon>
    </lineage>
</organism>
<dbReference type="Proteomes" id="UP000008555">
    <property type="component" value="Chromosome"/>
</dbReference>
<keyword evidence="5" id="KW-1003">Cell membrane</keyword>
<dbReference type="EMBL" id="CP000733">
    <property type="protein sequence ID" value="ABS76903.1"/>
    <property type="molecule type" value="Genomic_DNA"/>
</dbReference>
<evidence type="ECO:0000256" key="10">
    <source>
        <dbReference type="ARBA" id="ARBA00023136"/>
    </source>
</evidence>
<dbReference type="GO" id="GO:0051453">
    <property type="term" value="P:regulation of intracellular pH"/>
    <property type="evidence" value="ECO:0007669"/>
    <property type="project" value="TreeGrafter"/>
</dbReference>
<dbReference type="KEGG" id="cbd:CBUD_0398"/>
<keyword evidence="3" id="KW-0813">Transport</keyword>
<feature type="transmembrane region" description="Helical" evidence="12">
    <location>
        <begin position="31"/>
        <end position="51"/>
    </location>
</feature>
<evidence type="ECO:0000256" key="4">
    <source>
        <dbReference type="ARBA" id="ARBA00022449"/>
    </source>
</evidence>
<evidence type="ECO:0000259" key="13">
    <source>
        <dbReference type="Pfam" id="PF00999"/>
    </source>
</evidence>
<dbReference type="AlphaFoldDB" id="A9KDP6"/>
<feature type="transmembrane region" description="Helical" evidence="12">
    <location>
        <begin position="354"/>
        <end position="378"/>
    </location>
</feature>
<gene>
    <name evidence="14" type="primary">nhaP.1</name>
    <name evidence="14" type="ordered locus">CBUD_0398</name>
</gene>
<evidence type="ECO:0000256" key="5">
    <source>
        <dbReference type="ARBA" id="ARBA00022475"/>
    </source>
</evidence>
<dbReference type="GO" id="GO:0015385">
    <property type="term" value="F:sodium:proton antiporter activity"/>
    <property type="evidence" value="ECO:0007669"/>
    <property type="project" value="InterPro"/>
</dbReference>
<dbReference type="GO" id="GO:0098719">
    <property type="term" value="P:sodium ion import across plasma membrane"/>
    <property type="evidence" value="ECO:0007669"/>
    <property type="project" value="TreeGrafter"/>
</dbReference>
<feature type="transmembrane region" description="Helical" evidence="12">
    <location>
        <begin position="71"/>
        <end position="88"/>
    </location>
</feature>
<evidence type="ECO:0000313" key="15">
    <source>
        <dbReference type="Proteomes" id="UP000008555"/>
    </source>
</evidence>
<dbReference type="Gene3D" id="6.10.140.1330">
    <property type="match status" value="1"/>
</dbReference>
<proteinExistence type="inferred from homology"/>
<protein>
    <submittedName>
        <fullName evidence="14">Na+/H+ antiporter</fullName>
    </submittedName>
</protein>
<dbReference type="PANTHER" id="PTHR10110:SF195">
    <property type="entry name" value="NA(+)_H(+) ANTIPORTER NHAS2"/>
    <property type="match status" value="1"/>
</dbReference>
<dbReference type="GO" id="GO:0005886">
    <property type="term" value="C:plasma membrane"/>
    <property type="evidence" value="ECO:0007669"/>
    <property type="project" value="UniProtKB-SubCell"/>
</dbReference>
<keyword evidence="11" id="KW-0739">Sodium transport</keyword>
<comment type="subcellular location">
    <subcellularLocation>
        <location evidence="1">Cell membrane</location>
        <topology evidence="1">Multi-pass membrane protein</topology>
    </subcellularLocation>
</comment>
<sequence>MDIYTLGSIVLTFAVLIAYVNHRFIRMQSTIAIMSASLLLSAIFIIFHHFHIANIGQLTENVIENIDFPDLLLKGLLNFLLFAGALTIDFNMLKAQKWEIGMLASLSTIVSTVLIAFILYYFLQFLHLDLPFLYCLLFGALISPTDPIAVLATFKQLGAPERLTACVAGESLFNDGVGIVLFITFYALTVNHIPATIEKISLLFLRQAVGGIIYGLLLGFITTQLLKSVKDYSLSILLTLAAVTGGYQLALALGISGPLAMVITGIMVGAYIRRDQDETHKKKTKALETFWEVIDEVLNAILFLLIGFELLAIKASTLQIVAILLTIPLVLLVRLITVSIPIKFIQLKRNHNPYIISILTWGGLRGGLAVALALSLPFNEYRNFILGMTYGVVIFSIIVQGLTIKPLTRLARRSHEG</sequence>
<dbReference type="InterPro" id="IPR018422">
    <property type="entry name" value="Cation/H_exchanger_CPA1"/>
</dbReference>
<keyword evidence="6 12" id="KW-0812">Transmembrane</keyword>
<dbReference type="PANTHER" id="PTHR10110">
    <property type="entry name" value="SODIUM/HYDROGEN EXCHANGER"/>
    <property type="match status" value="1"/>
</dbReference>
<feature type="transmembrane region" description="Helical" evidence="12">
    <location>
        <begin position="255"/>
        <end position="272"/>
    </location>
</feature>
<evidence type="ECO:0000256" key="1">
    <source>
        <dbReference type="ARBA" id="ARBA00004651"/>
    </source>
</evidence>
<feature type="transmembrane region" description="Helical" evidence="12">
    <location>
        <begin position="100"/>
        <end position="125"/>
    </location>
</feature>
<feature type="transmembrane region" description="Helical" evidence="12">
    <location>
        <begin position="319"/>
        <end position="342"/>
    </location>
</feature>
<evidence type="ECO:0000256" key="8">
    <source>
        <dbReference type="ARBA" id="ARBA00023053"/>
    </source>
</evidence>